<dbReference type="Pfam" id="PF01645">
    <property type="entry name" value="Glu_synthase"/>
    <property type="match status" value="1"/>
</dbReference>
<keyword evidence="16" id="KW-0003">3Fe-4S</keyword>
<dbReference type="InterPro" id="IPR017932">
    <property type="entry name" value="GATase_2_dom"/>
</dbReference>
<gene>
    <name evidence="23" type="ORF">Q664_38180</name>
</gene>
<proteinExistence type="inferred from homology"/>
<comment type="similarity">
    <text evidence="4">Belongs to the glutamate synthase family.</text>
</comment>
<evidence type="ECO:0000256" key="2">
    <source>
        <dbReference type="ARBA" id="ARBA00001927"/>
    </source>
</evidence>
<dbReference type="Pfam" id="PF00310">
    <property type="entry name" value="GATase_2"/>
    <property type="match status" value="1"/>
</dbReference>
<dbReference type="InterPro" id="IPR006982">
    <property type="entry name" value="Glu_synth_centr_N"/>
</dbReference>
<dbReference type="RefSeq" id="WP_043407081.1">
    <property type="nucleotide sequence ID" value="NZ_JPMI01000273.1"/>
</dbReference>
<dbReference type="GO" id="GO:0051538">
    <property type="term" value="F:3 iron, 4 sulfur cluster binding"/>
    <property type="evidence" value="ECO:0007669"/>
    <property type="project" value="UniProtKB-KW"/>
</dbReference>
<feature type="domain" description="Glutamine amidotransferase type-2" evidence="22">
    <location>
        <begin position="21"/>
        <end position="416"/>
    </location>
</feature>
<keyword evidence="6" id="KW-0028">Amino-acid biosynthesis</keyword>
<name>A0A084SKB2_9BACT</name>
<evidence type="ECO:0000256" key="6">
    <source>
        <dbReference type="ARBA" id="ARBA00022605"/>
    </source>
</evidence>
<dbReference type="CDD" id="cd00713">
    <property type="entry name" value="GltS"/>
    <property type="match status" value="1"/>
</dbReference>
<dbReference type="InterPro" id="IPR029055">
    <property type="entry name" value="Ntn_hydrolases_N"/>
</dbReference>
<evidence type="ECO:0000256" key="12">
    <source>
        <dbReference type="ARBA" id="ARBA00023002"/>
    </source>
</evidence>
<reference evidence="23 24" key="1">
    <citation type="submission" date="2014-07" db="EMBL/GenBank/DDBJ databases">
        <title>Draft Genome Sequence of Gephyronic Acid Producer, Cystobacter violaceus Strain Cb vi76.</title>
        <authorList>
            <person name="Stevens D.C."/>
            <person name="Young J."/>
            <person name="Carmichael R."/>
            <person name="Tan J."/>
            <person name="Taylor R.E."/>
        </authorList>
    </citation>
    <scope>NUCLEOTIDE SEQUENCE [LARGE SCALE GENOMIC DNA]</scope>
    <source>
        <strain evidence="23 24">Cb vi76</strain>
    </source>
</reference>
<dbReference type="FunFam" id="2.160.20.60:FF:000001">
    <property type="entry name" value="Glutamate synthase, large subunit"/>
    <property type="match status" value="1"/>
</dbReference>
<dbReference type="FunFam" id="3.20.20.70:FF:000031">
    <property type="entry name" value="Glutamate synthase 1 [NADH]"/>
    <property type="match status" value="1"/>
</dbReference>
<dbReference type="Gene3D" id="2.160.20.60">
    <property type="entry name" value="Glutamate synthase, alpha subunit, C-terminal domain"/>
    <property type="match status" value="1"/>
</dbReference>
<keyword evidence="13" id="KW-0408">Iron</keyword>
<comment type="caution">
    <text evidence="23">The sequence shown here is derived from an EMBL/GenBank/DDBJ whole genome shotgun (WGS) entry which is preliminary data.</text>
</comment>
<dbReference type="GO" id="GO:0006537">
    <property type="term" value="P:glutamate biosynthetic process"/>
    <property type="evidence" value="ECO:0007669"/>
    <property type="project" value="UniProtKB-KW"/>
</dbReference>
<evidence type="ECO:0000256" key="19">
    <source>
        <dbReference type="ARBA" id="ARBA00072108"/>
    </source>
</evidence>
<dbReference type="Gene3D" id="3.60.20.10">
    <property type="entry name" value="Glutamine Phosphoribosylpyrophosphate, subunit 1, domain 1"/>
    <property type="match status" value="1"/>
</dbReference>
<evidence type="ECO:0000256" key="7">
    <source>
        <dbReference type="ARBA" id="ARBA00022630"/>
    </source>
</evidence>
<evidence type="ECO:0000256" key="11">
    <source>
        <dbReference type="ARBA" id="ARBA00022962"/>
    </source>
</evidence>
<dbReference type="Pfam" id="PF01493">
    <property type="entry name" value="GXGXG"/>
    <property type="match status" value="1"/>
</dbReference>
<dbReference type="PANTHER" id="PTHR11938:SF133">
    <property type="entry name" value="GLUTAMATE SYNTHASE (NADH)"/>
    <property type="match status" value="1"/>
</dbReference>
<dbReference type="SUPFAM" id="SSF69336">
    <property type="entry name" value="Alpha subunit of glutamate synthase, C-terminal domain"/>
    <property type="match status" value="1"/>
</dbReference>
<dbReference type="InterPro" id="IPR002932">
    <property type="entry name" value="Glu_synthdom"/>
</dbReference>
<keyword evidence="15" id="KW-0314">Glutamate biosynthesis</keyword>
<dbReference type="PANTHER" id="PTHR11938">
    <property type="entry name" value="FAD NADPH DEHYDROGENASE/OXIDOREDUCTASE"/>
    <property type="match status" value="1"/>
</dbReference>
<evidence type="ECO:0000256" key="10">
    <source>
        <dbReference type="ARBA" id="ARBA00022827"/>
    </source>
</evidence>
<dbReference type="SUPFAM" id="SSF56235">
    <property type="entry name" value="N-terminal nucleophile aminohydrolases (Ntn hydrolases)"/>
    <property type="match status" value="1"/>
</dbReference>
<dbReference type="Pfam" id="PF04898">
    <property type="entry name" value="Glu_syn_central"/>
    <property type="match status" value="1"/>
</dbReference>
<keyword evidence="9" id="KW-0479">Metal-binding</keyword>
<evidence type="ECO:0000256" key="13">
    <source>
        <dbReference type="ARBA" id="ARBA00023004"/>
    </source>
</evidence>
<comment type="cofactor">
    <cofactor evidence="2">
        <name>[3Fe-4S] cluster</name>
        <dbReference type="ChEBI" id="CHEBI:21137"/>
    </cofactor>
</comment>
<feature type="region of interest" description="Disordered" evidence="21">
    <location>
        <begin position="904"/>
        <end position="925"/>
    </location>
</feature>
<comment type="cofactor">
    <cofactor evidence="1">
        <name>FMN</name>
        <dbReference type="ChEBI" id="CHEBI:58210"/>
    </cofactor>
</comment>
<evidence type="ECO:0000256" key="5">
    <source>
        <dbReference type="ARBA" id="ARBA00012079"/>
    </source>
</evidence>
<dbReference type="PROSITE" id="PS51278">
    <property type="entry name" value="GATASE_TYPE_2"/>
    <property type="match status" value="1"/>
</dbReference>
<dbReference type="GO" id="GO:0004355">
    <property type="term" value="F:glutamate synthase (NADPH) activity"/>
    <property type="evidence" value="ECO:0007669"/>
    <property type="project" value="UniProtKB-EC"/>
</dbReference>
<evidence type="ECO:0000256" key="14">
    <source>
        <dbReference type="ARBA" id="ARBA00023014"/>
    </source>
</evidence>
<evidence type="ECO:0000259" key="22">
    <source>
        <dbReference type="PROSITE" id="PS51278"/>
    </source>
</evidence>
<evidence type="ECO:0000256" key="21">
    <source>
        <dbReference type="SAM" id="MobiDB-lite"/>
    </source>
</evidence>
<evidence type="ECO:0000256" key="18">
    <source>
        <dbReference type="ARBA" id="ARBA00048151"/>
    </source>
</evidence>
<keyword evidence="12" id="KW-0560">Oxidoreductase</keyword>
<comment type="pathway">
    <text evidence="17">Amino-acid biosynthesis; L-glutamate biosynthesis via GLT pathway; L-glutamate from 2-oxoglutarate and L-glutamine (NADP(+) route): step 1/1.</text>
</comment>
<evidence type="ECO:0000256" key="17">
    <source>
        <dbReference type="ARBA" id="ARBA00037898"/>
    </source>
</evidence>
<evidence type="ECO:0000256" key="3">
    <source>
        <dbReference type="ARBA" id="ARBA00001974"/>
    </source>
</evidence>
<comment type="catalytic activity">
    <reaction evidence="18">
        <text>2 L-glutamate + NADP(+) = L-glutamine + 2-oxoglutarate + NADPH + H(+)</text>
        <dbReference type="Rhea" id="RHEA:15501"/>
        <dbReference type="ChEBI" id="CHEBI:15378"/>
        <dbReference type="ChEBI" id="CHEBI:16810"/>
        <dbReference type="ChEBI" id="CHEBI:29985"/>
        <dbReference type="ChEBI" id="CHEBI:57783"/>
        <dbReference type="ChEBI" id="CHEBI:58349"/>
        <dbReference type="ChEBI" id="CHEBI:58359"/>
        <dbReference type="EC" id="1.4.1.13"/>
    </reaction>
</comment>
<dbReference type="FunFam" id="3.60.20.10:FF:000001">
    <property type="entry name" value="Glutamate synthase, large subunit"/>
    <property type="match status" value="1"/>
</dbReference>
<dbReference type="GO" id="GO:0046872">
    <property type="term" value="F:metal ion binding"/>
    <property type="evidence" value="ECO:0007669"/>
    <property type="project" value="UniProtKB-KW"/>
</dbReference>
<comment type="cofactor">
    <cofactor evidence="3">
        <name>FAD</name>
        <dbReference type="ChEBI" id="CHEBI:57692"/>
    </cofactor>
</comment>
<sequence length="1518" mass="166094">MSQRGPGRYGLYEPDTEHDACGVGFVAHIQGEKSRGIVEDALELLNRLSHRAAAGRDPETGDGAGILIQLPHRLFERERLGFALPPRHQYGVAMVFLPSDAEARIACEAALEQVTADEGQRVLGWRDVPVDSSHLGRLARDSAPVLRQLFVARRRVVPSAFERKLFRIRKLAERRIRERALDPDGQFHVASFSAETLIYKGLLLPRQLPRFYVDLQHPECVSALGLVHSRFSTNTFPTWELAQPFRYIAHNGEINTLHGNRNWMNARRELLQSARFGGSLAPLFPLIVPGKSDSAQFDNMVELLYLGGRPLPHAMMMMIPEAWEGHTLMSDERRAFYEYSSSLLEPWDGPAAIAFTDGQLIGATLDRNGLRPARYLVTEDDRIILASETGVLDVPASQVRRKGRLTPGRMLLVDLLEGRILEDEEVKRDISTRWPYRRWLQHNVFTFDDLPTVPAPRRLGGEELWRLQRAFGYTDEDVRLLLRPMAEGGKEPVGSMGTDTPLAVLSDQAPSLFNYFHQLFAQVTNPPIDPIRESLVMTLATGLGPEGNTFEETPEHCHRLSLPGPILTNGQLAKLAAIRNEGIFETQPLSLLYPVNGGEDALDAAVERLCSSAVEAVDAGANILVLSDRDVDAAHAAIPALLAVSAVHQRLVRDGIRMYTGLVLETAEAREVHHFACLFGYGVSAVNPYLALDTLRALADAGELPVDQEKAQENFIHAIEEGLLKVMSKMGISTLQSYRGAQLFEAVGLQRSLVERHFTGTPSRVEGVGLPELGREVRERHGLGFGPAAEHEAELLPVGGHYQWRRRGETHKWNPATIAKLQQAARANDAAVFAEYSKLADDESRAFCNLRGLLEVAAERQTPVPLEEVEPASEIVKRFVTGAMSFGSISAEAHETLAIAMNRMGGRSNSGEGGEEARRYSRDENGDLRRSAIKQVASARFGVTTEYLVNAAELQIKMAQGAKPGEGGQLPGHKVDERIARVRWSTPGVTLISPPPHHDIYSIEDLAQLIYDLQSVNPAARVSVKLVSEVGVGTIAAGVAKAGAGGVVISGYEGGTGASPLSSIKHAGLPWELGLAETQQVLVHNGLRGRIRVQVDGGLRTARDVLVATLLGAEEFGMATASLIALGCIMLRKCHLNTCSVGIATQDAGLRERFHGKPEHVVNFFYLVAEDLRRQMAALGARRLDELVGRVDLLRQRPASDHWKVKRVDLSGLLTLPHAPSEEPRRCDSAWSKDVSDHLDHDLLKDAQAALEGGAPTLLVRPVSNTHRAVGAMLSGEVARRHGARGLPDGQLRIRLKGSAGQSFGAFLASGVTLELEGDANDYLGKGLSGGRVIVYPPSDSRFTPEENVLVGNTVLYGATAGEVYLRGLAGERFAVRNSGAQAVVEGVGDHGCEYMTGGAVVVLGPTGRNFAAGMSGGMAFVLDRERSFRERCNLEMVELESLVDESEIWLVHGMIERHLHHTGSKLAQRVLDNWERMVPQFVKVMPTDYKRVLQARRAARKPPPATLPRLQVVGGEG</sequence>
<keyword evidence="11" id="KW-0315">Glutamine amidotransferase</keyword>
<evidence type="ECO:0000256" key="1">
    <source>
        <dbReference type="ARBA" id="ARBA00001917"/>
    </source>
</evidence>
<dbReference type="EC" id="1.4.1.13" evidence="5"/>
<evidence type="ECO:0000256" key="15">
    <source>
        <dbReference type="ARBA" id="ARBA00023164"/>
    </source>
</evidence>
<protein>
    <recommendedName>
        <fullName evidence="19">Glutamate synthase [NADPH] large chain</fullName>
        <ecNumber evidence="5">1.4.1.13</ecNumber>
    </recommendedName>
    <alternativeName>
        <fullName evidence="20">Glutamate synthase subunit alpha</fullName>
    </alternativeName>
</protein>
<dbReference type="InterPro" id="IPR002489">
    <property type="entry name" value="Glu_synth_asu_C"/>
</dbReference>
<keyword evidence="10" id="KW-0274">FAD</keyword>
<dbReference type="Proteomes" id="UP000028547">
    <property type="component" value="Unassembled WGS sequence"/>
</dbReference>
<evidence type="ECO:0000256" key="16">
    <source>
        <dbReference type="ARBA" id="ARBA00023291"/>
    </source>
</evidence>
<accession>A0A084SKB2</accession>
<dbReference type="NCBIfam" id="NF008730">
    <property type="entry name" value="PRK11750.1"/>
    <property type="match status" value="1"/>
</dbReference>
<dbReference type="SUPFAM" id="SSF51395">
    <property type="entry name" value="FMN-linked oxidoreductases"/>
    <property type="match status" value="1"/>
</dbReference>
<dbReference type="Gene3D" id="3.20.20.70">
    <property type="entry name" value="Aldolase class I"/>
    <property type="match status" value="2"/>
</dbReference>
<evidence type="ECO:0000256" key="20">
    <source>
        <dbReference type="ARBA" id="ARBA00079921"/>
    </source>
</evidence>
<evidence type="ECO:0000313" key="24">
    <source>
        <dbReference type="Proteomes" id="UP000028547"/>
    </source>
</evidence>
<dbReference type="GO" id="GO:0019676">
    <property type="term" value="P:ammonia assimilation cycle"/>
    <property type="evidence" value="ECO:0007669"/>
    <property type="project" value="TreeGrafter"/>
</dbReference>
<keyword evidence="7" id="KW-0285">Flavoprotein</keyword>
<dbReference type="CDD" id="cd00982">
    <property type="entry name" value="gltB_C"/>
    <property type="match status" value="1"/>
</dbReference>
<organism evidence="23 24">
    <name type="scientific">Archangium violaceum Cb vi76</name>
    <dbReference type="NCBI Taxonomy" id="1406225"/>
    <lineage>
        <taxon>Bacteria</taxon>
        <taxon>Pseudomonadati</taxon>
        <taxon>Myxococcota</taxon>
        <taxon>Myxococcia</taxon>
        <taxon>Myxococcales</taxon>
        <taxon>Cystobacterineae</taxon>
        <taxon>Archangiaceae</taxon>
        <taxon>Archangium</taxon>
    </lineage>
</organism>
<dbReference type="InterPro" id="IPR050711">
    <property type="entry name" value="ET-N_metabolism_enzyme"/>
</dbReference>
<evidence type="ECO:0000256" key="9">
    <source>
        <dbReference type="ARBA" id="ARBA00022723"/>
    </source>
</evidence>
<keyword evidence="14" id="KW-0411">Iron-sulfur</keyword>
<dbReference type="CDD" id="cd02808">
    <property type="entry name" value="GltS_FMN"/>
    <property type="match status" value="1"/>
</dbReference>
<evidence type="ECO:0000256" key="8">
    <source>
        <dbReference type="ARBA" id="ARBA00022643"/>
    </source>
</evidence>
<feature type="compositionally biased region" description="Basic and acidic residues" evidence="21">
    <location>
        <begin position="915"/>
        <end position="925"/>
    </location>
</feature>
<evidence type="ECO:0000313" key="23">
    <source>
        <dbReference type="EMBL" id="KFA88897.1"/>
    </source>
</evidence>
<evidence type="ECO:0000256" key="4">
    <source>
        <dbReference type="ARBA" id="ARBA00009716"/>
    </source>
</evidence>
<dbReference type="EMBL" id="JPMI01000273">
    <property type="protein sequence ID" value="KFA88897.1"/>
    <property type="molecule type" value="Genomic_DNA"/>
</dbReference>
<dbReference type="InterPro" id="IPR036485">
    <property type="entry name" value="Glu_synth_asu_C_sf"/>
</dbReference>
<keyword evidence="8" id="KW-0288">FMN</keyword>
<dbReference type="InterPro" id="IPR013785">
    <property type="entry name" value="Aldolase_TIM"/>
</dbReference>